<accession>A0ABC8WV15</accession>
<dbReference type="AlphaFoldDB" id="A0ABC8WV15"/>
<feature type="compositionally biased region" description="Low complexity" evidence="1">
    <location>
        <begin position="98"/>
        <end position="119"/>
    </location>
</feature>
<organism evidence="2 3">
    <name type="scientific">Urochloa decumbens</name>
    <dbReference type="NCBI Taxonomy" id="240449"/>
    <lineage>
        <taxon>Eukaryota</taxon>
        <taxon>Viridiplantae</taxon>
        <taxon>Streptophyta</taxon>
        <taxon>Embryophyta</taxon>
        <taxon>Tracheophyta</taxon>
        <taxon>Spermatophyta</taxon>
        <taxon>Magnoliopsida</taxon>
        <taxon>Liliopsida</taxon>
        <taxon>Poales</taxon>
        <taxon>Poaceae</taxon>
        <taxon>PACMAD clade</taxon>
        <taxon>Panicoideae</taxon>
        <taxon>Panicodae</taxon>
        <taxon>Paniceae</taxon>
        <taxon>Melinidinae</taxon>
        <taxon>Urochloa</taxon>
    </lineage>
</organism>
<dbReference type="PANTHER" id="PTHR33623">
    <property type="entry name" value="OS04G0572500 PROTEIN"/>
    <property type="match status" value="1"/>
</dbReference>
<evidence type="ECO:0000313" key="2">
    <source>
        <dbReference type="EMBL" id="CAL4915200.1"/>
    </source>
</evidence>
<proteinExistence type="predicted"/>
<evidence type="ECO:0000256" key="1">
    <source>
        <dbReference type="SAM" id="MobiDB-lite"/>
    </source>
</evidence>
<sequence>MAQEGAGGAPTPLRLKDLLELDCDSCSAAGFRCYPRRLGESPAAPAAAMRRLLESPSSLRRRHPSKLSSLSRSLSRRLLSRGGGFWLRRRGEADEIDAAAAPSGSGSVSGACSSETTSTSDDDNSSTGRRESRCGSDSDFSTATSSASDSMDATAAAVVGSTAAGDDDNEGVKRGSGSSSVSEADDKEEQLSPVAVMDFPSDDDDCACSPSFSLARLQRRNILRPKHKIRRFGSTEELGPVDLETLLAATSDADEPADDDSAHQVIQCRTEEAAAAAPPPPQCHEPDEHGLLEQLLDAAGAEHVAQRLLLDFFVEMKRRRGSTEHPEEFSAPAGLQGTLRRKAGRLGQGDGGEVLAAARGWLDGAGSERWGLNDVLRGGEAVVAEMERGRRWMQVGEEEREVGAVVAGMLADQLVDEVVWDLLV</sequence>
<reference evidence="3" key="1">
    <citation type="submission" date="2024-06" db="EMBL/GenBank/DDBJ databases">
        <authorList>
            <person name="Ryan C."/>
        </authorList>
    </citation>
    <scope>NUCLEOTIDE SEQUENCE [LARGE SCALE GENOMIC DNA]</scope>
</reference>
<feature type="compositionally biased region" description="Low complexity" evidence="1">
    <location>
        <begin position="137"/>
        <end position="164"/>
    </location>
</feature>
<feature type="region of interest" description="Disordered" evidence="1">
    <location>
        <begin position="97"/>
        <end position="191"/>
    </location>
</feature>
<dbReference type="EMBL" id="OZ075123">
    <property type="protein sequence ID" value="CAL4915200.1"/>
    <property type="molecule type" value="Genomic_DNA"/>
</dbReference>
<dbReference type="Proteomes" id="UP001497457">
    <property type="component" value="Chromosome 13rd"/>
</dbReference>
<gene>
    <name evidence="2" type="ORF">URODEC1_LOCUS17365</name>
</gene>
<keyword evidence="3" id="KW-1185">Reference proteome</keyword>
<protein>
    <recommendedName>
        <fullName evidence="4">DUF4378 domain-containing protein</fullName>
    </recommendedName>
</protein>
<name>A0ABC8WV15_9POAL</name>
<dbReference type="PANTHER" id="PTHR33623:SF14">
    <property type="entry name" value="OS10G0524000 PROTEIN"/>
    <property type="match status" value="1"/>
</dbReference>
<evidence type="ECO:0000313" key="3">
    <source>
        <dbReference type="Proteomes" id="UP001497457"/>
    </source>
</evidence>
<reference evidence="2 3" key="2">
    <citation type="submission" date="2024-10" db="EMBL/GenBank/DDBJ databases">
        <authorList>
            <person name="Ryan C."/>
        </authorList>
    </citation>
    <scope>NUCLEOTIDE SEQUENCE [LARGE SCALE GENOMIC DNA]</scope>
</reference>
<feature type="region of interest" description="Disordered" evidence="1">
    <location>
        <begin position="52"/>
        <end position="73"/>
    </location>
</feature>
<evidence type="ECO:0008006" key="4">
    <source>
        <dbReference type="Google" id="ProtNLM"/>
    </source>
</evidence>